<dbReference type="EMBL" id="VLTM01000147">
    <property type="protein sequence ID" value="KAA0148506.1"/>
    <property type="molecule type" value="Genomic_DNA"/>
</dbReference>
<feature type="region of interest" description="Disordered" evidence="1">
    <location>
        <begin position="387"/>
        <end position="416"/>
    </location>
</feature>
<name>A0A5A8C643_CAFRO</name>
<keyword evidence="7" id="KW-1185">Reference proteome</keyword>
<evidence type="ECO:0000313" key="7">
    <source>
        <dbReference type="Proteomes" id="UP000323011"/>
    </source>
</evidence>
<evidence type="ECO:0008006" key="10">
    <source>
        <dbReference type="Google" id="ProtNLM"/>
    </source>
</evidence>
<dbReference type="OMA" id="PNCARIQ"/>
<evidence type="ECO:0000313" key="5">
    <source>
        <dbReference type="EMBL" id="KAA0172813.1"/>
    </source>
</evidence>
<evidence type="ECO:0000313" key="9">
    <source>
        <dbReference type="Proteomes" id="UP000325113"/>
    </source>
</evidence>
<proteinExistence type="predicted"/>
<dbReference type="EMBL" id="VLTO01000042">
    <property type="protein sequence ID" value="KAA0172813.1"/>
    <property type="molecule type" value="Genomic_DNA"/>
</dbReference>
<dbReference type="Proteomes" id="UP000324907">
    <property type="component" value="Unassembled WGS sequence"/>
</dbReference>
<organism evidence="2 9">
    <name type="scientific">Cafeteria roenbergensis</name>
    <name type="common">Marine flagellate</name>
    <dbReference type="NCBI Taxonomy" id="33653"/>
    <lineage>
        <taxon>Eukaryota</taxon>
        <taxon>Sar</taxon>
        <taxon>Stramenopiles</taxon>
        <taxon>Bigyra</taxon>
        <taxon>Opalozoa</taxon>
        <taxon>Bicosoecida</taxon>
        <taxon>Cafeteriaceae</taxon>
        <taxon>Cafeteria</taxon>
    </lineage>
</organism>
<comment type="caution">
    <text evidence="2">The sequence shown here is derived from an EMBL/GenBank/DDBJ whole genome shotgun (WGS) entry which is preliminary data.</text>
</comment>
<dbReference type="Proteomes" id="UP000325113">
    <property type="component" value="Unassembled WGS sequence"/>
</dbReference>
<dbReference type="OrthoDB" id="442460at2759"/>
<feature type="compositionally biased region" description="Gly residues" evidence="1">
    <location>
        <begin position="407"/>
        <end position="416"/>
    </location>
</feature>
<evidence type="ECO:0000313" key="2">
    <source>
        <dbReference type="EMBL" id="KAA0148506.1"/>
    </source>
</evidence>
<dbReference type="Proteomes" id="UP000323011">
    <property type="component" value="Unassembled WGS sequence"/>
</dbReference>
<dbReference type="PANTHER" id="PTHR33524:SF1">
    <property type="entry name" value="SET DOMAIN-CONTAINING PROTEIN"/>
    <property type="match status" value="1"/>
</dbReference>
<reference evidence="6 7" key="1">
    <citation type="submission" date="2019-07" db="EMBL/GenBank/DDBJ databases">
        <title>Genomes of Cafeteria roenbergensis.</title>
        <authorList>
            <person name="Fischer M.G."/>
            <person name="Hackl T."/>
            <person name="Roman M."/>
        </authorList>
    </citation>
    <scope>NUCLEOTIDE SEQUENCE [LARGE SCALE GENOMIC DNA]</scope>
    <source>
        <strain evidence="3 7">BVI</strain>
        <strain evidence="2 9">Cflag</strain>
        <strain evidence="5 6">E4-10P</strain>
        <strain evidence="4 8">RCC970-E3</strain>
    </source>
</reference>
<accession>A0A5A8C643</accession>
<dbReference type="EMBL" id="VLTN01000006">
    <property type="protein sequence ID" value="KAA0155742.1"/>
    <property type="molecule type" value="Genomic_DNA"/>
</dbReference>
<dbReference type="AlphaFoldDB" id="A0A5A8C643"/>
<dbReference type="Proteomes" id="UP000322899">
    <property type="component" value="Unassembled WGS sequence"/>
</dbReference>
<feature type="compositionally biased region" description="Low complexity" evidence="1">
    <location>
        <begin position="397"/>
        <end position="406"/>
    </location>
</feature>
<evidence type="ECO:0000313" key="3">
    <source>
        <dbReference type="EMBL" id="KAA0155742.1"/>
    </source>
</evidence>
<protein>
    <recommendedName>
        <fullName evidence="10">SET domain-containing protein</fullName>
    </recommendedName>
</protein>
<evidence type="ECO:0000313" key="6">
    <source>
        <dbReference type="Proteomes" id="UP000322899"/>
    </source>
</evidence>
<dbReference type="PANTHER" id="PTHR33524">
    <property type="entry name" value="C5ORF35"/>
    <property type="match status" value="1"/>
</dbReference>
<evidence type="ECO:0000313" key="8">
    <source>
        <dbReference type="Proteomes" id="UP000324907"/>
    </source>
</evidence>
<dbReference type="InterPro" id="IPR040415">
    <property type="entry name" value="SETD9"/>
</dbReference>
<evidence type="ECO:0000313" key="4">
    <source>
        <dbReference type="EMBL" id="KAA0171293.1"/>
    </source>
</evidence>
<gene>
    <name evidence="5" type="ORF">FNF27_05674</name>
    <name evidence="4" type="ORF">FNF28_00784</name>
    <name evidence="3" type="ORF">FNF29_01657</name>
    <name evidence="2" type="ORF">FNF31_07395</name>
</gene>
<evidence type="ECO:0000256" key="1">
    <source>
        <dbReference type="SAM" id="MobiDB-lite"/>
    </source>
</evidence>
<dbReference type="EMBL" id="VLTL01000007">
    <property type="protein sequence ID" value="KAA0171293.1"/>
    <property type="molecule type" value="Genomic_DNA"/>
</dbReference>
<sequence>MLRWALKRLNLGQAVRDRNGQKLQSRVDFIQVCALMDVYEACREGQIAPDEVEDKWQASLTRWESEPSIAALTAHANDGMIAQITEQFAHLHDLDSGAVPVPATLPDLQAASGSTAASEPTAGPSTFTNPLPTAAFALSALAADDAETAVRDVKDSLLRRVGFAPWIGPTQAPTPEHSAGLFLKGAALPGTVVALYPGATFAIDMRMRASDVGHWMDPRVKRTIVPRHDGAMLDVDAYRPERPNPFAVAQHARHPPPDVRPNCARIQVDFVLDSRNTTRLLGLPDYLSPFLPVDWGAKVSQAQALHNALDPPDHRSGVALVALREVYDEELFVDHRINPYRPQPAGYIPHDIGAAERTWCRWVDSSRVSDGRARWEQFVKETGMLPAGAGADEAPVGAIGPGSDAPPGGGEAGGRR</sequence>